<evidence type="ECO:0000313" key="1">
    <source>
        <dbReference type="EMBL" id="CEM11217.1"/>
    </source>
</evidence>
<dbReference type="InParanoid" id="A0A0G4FD87"/>
<gene>
    <name evidence="1" type="ORF">Vbra_4402</name>
</gene>
<accession>A0A0G4FD87</accession>
<sequence length="81" mass="9459">MASVTPFSVADRKRNLRVWRFSTARRVVSNMPCPVCTIRDNGDRAGRMMPRGNGRTGLWCNSRNRDKRTCDFELDEYRYSP</sequence>
<organism evidence="1 2">
    <name type="scientific">Vitrella brassicaformis (strain CCMP3155)</name>
    <dbReference type="NCBI Taxonomy" id="1169540"/>
    <lineage>
        <taxon>Eukaryota</taxon>
        <taxon>Sar</taxon>
        <taxon>Alveolata</taxon>
        <taxon>Colpodellida</taxon>
        <taxon>Vitrellaceae</taxon>
        <taxon>Vitrella</taxon>
    </lineage>
</organism>
<dbReference type="VEuPathDB" id="CryptoDB:Vbra_4402"/>
<protein>
    <submittedName>
        <fullName evidence="1">Uncharacterized protein</fullName>
    </submittedName>
</protein>
<reference evidence="1 2" key="1">
    <citation type="submission" date="2014-11" db="EMBL/GenBank/DDBJ databases">
        <authorList>
            <person name="Zhu J."/>
            <person name="Qi W."/>
            <person name="Song R."/>
        </authorList>
    </citation>
    <scope>NUCLEOTIDE SEQUENCE [LARGE SCALE GENOMIC DNA]</scope>
</reference>
<dbReference type="Proteomes" id="UP000041254">
    <property type="component" value="Unassembled WGS sequence"/>
</dbReference>
<proteinExistence type="predicted"/>
<keyword evidence="2" id="KW-1185">Reference proteome</keyword>
<name>A0A0G4FD87_VITBC</name>
<dbReference type="EMBL" id="CDMY01000411">
    <property type="protein sequence ID" value="CEM11217.1"/>
    <property type="molecule type" value="Genomic_DNA"/>
</dbReference>
<evidence type="ECO:0000313" key="2">
    <source>
        <dbReference type="Proteomes" id="UP000041254"/>
    </source>
</evidence>
<dbReference type="AlphaFoldDB" id="A0A0G4FD87"/>